<dbReference type="AlphaFoldDB" id="A0A9P6BBB5"/>
<evidence type="ECO:0000313" key="2">
    <source>
        <dbReference type="Proteomes" id="UP000807306"/>
    </source>
</evidence>
<comment type="caution">
    <text evidence="1">The sequence shown here is derived from an EMBL/GenBank/DDBJ whole genome shotgun (WGS) entry which is preliminary data.</text>
</comment>
<proteinExistence type="predicted"/>
<gene>
    <name evidence="1" type="ORF">CPB83DRAFT_900988</name>
</gene>
<dbReference type="Proteomes" id="UP000807306">
    <property type="component" value="Unassembled WGS sequence"/>
</dbReference>
<accession>A0A9P6BBB5</accession>
<organism evidence="1 2">
    <name type="scientific">Crepidotus variabilis</name>
    <dbReference type="NCBI Taxonomy" id="179855"/>
    <lineage>
        <taxon>Eukaryota</taxon>
        <taxon>Fungi</taxon>
        <taxon>Dikarya</taxon>
        <taxon>Basidiomycota</taxon>
        <taxon>Agaricomycotina</taxon>
        <taxon>Agaricomycetes</taxon>
        <taxon>Agaricomycetidae</taxon>
        <taxon>Agaricales</taxon>
        <taxon>Agaricineae</taxon>
        <taxon>Crepidotaceae</taxon>
        <taxon>Crepidotus</taxon>
    </lineage>
</organism>
<dbReference type="EMBL" id="MU158250">
    <property type="protein sequence ID" value="KAF9521224.1"/>
    <property type="molecule type" value="Genomic_DNA"/>
</dbReference>
<keyword evidence="2" id="KW-1185">Reference proteome</keyword>
<sequence>MSDIPLQASGILLSGHLPSIDLSGLPSPQPVTQSHLKLLWNEIDRIQAHLYTLSDEVNADGQRTHHVLRRLQRLQDKFNEQTDLTQDQNDTILQVEATLRCIQDSTSRWISEASSEIKSTVLQDVTNALHGVDIQLEDLYTRLSTGVFQQSVPTVVNQKCTQQEIPHSQDGPELQNLHQSVFDLQDSMLVLQNNMDRKLGILQFVQIEK</sequence>
<protein>
    <submittedName>
        <fullName evidence="1">Uncharacterized protein</fullName>
    </submittedName>
</protein>
<name>A0A9P6BBB5_9AGAR</name>
<reference evidence="1" key="1">
    <citation type="submission" date="2020-11" db="EMBL/GenBank/DDBJ databases">
        <authorList>
            <consortium name="DOE Joint Genome Institute"/>
            <person name="Ahrendt S."/>
            <person name="Riley R."/>
            <person name="Andreopoulos W."/>
            <person name="Labutti K."/>
            <person name="Pangilinan J."/>
            <person name="Ruiz-Duenas F.J."/>
            <person name="Barrasa J.M."/>
            <person name="Sanchez-Garcia M."/>
            <person name="Camarero S."/>
            <person name="Miyauchi S."/>
            <person name="Serrano A."/>
            <person name="Linde D."/>
            <person name="Babiker R."/>
            <person name="Drula E."/>
            <person name="Ayuso-Fernandez I."/>
            <person name="Pacheco R."/>
            <person name="Padilla G."/>
            <person name="Ferreira P."/>
            <person name="Barriuso J."/>
            <person name="Kellner H."/>
            <person name="Castanera R."/>
            <person name="Alfaro M."/>
            <person name="Ramirez L."/>
            <person name="Pisabarro A.G."/>
            <person name="Kuo A."/>
            <person name="Tritt A."/>
            <person name="Lipzen A."/>
            <person name="He G."/>
            <person name="Yan M."/>
            <person name="Ng V."/>
            <person name="Cullen D."/>
            <person name="Martin F."/>
            <person name="Rosso M.-N."/>
            <person name="Henrissat B."/>
            <person name="Hibbett D."/>
            <person name="Martinez A.T."/>
            <person name="Grigoriev I.V."/>
        </authorList>
    </citation>
    <scope>NUCLEOTIDE SEQUENCE</scope>
    <source>
        <strain evidence="1">CBS 506.95</strain>
    </source>
</reference>
<evidence type="ECO:0000313" key="1">
    <source>
        <dbReference type="EMBL" id="KAF9521224.1"/>
    </source>
</evidence>